<dbReference type="Proteomes" id="UP000277294">
    <property type="component" value="Unassembled WGS sequence"/>
</dbReference>
<dbReference type="SUPFAM" id="SSF50475">
    <property type="entry name" value="FMN-binding split barrel"/>
    <property type="match status" value="1"/>
</dbReference>
<dbReference type="OrthoDB" id="9792858at2"/>
<dbReference type="InterPro" id="IPR002563">
    <property type="entry name" value="Flavin_Rdtase-like_dom"/>
</dbReference>
<dbReference type="Pfam" id="PF01613">
    <property type="entry name" value="Flavin_Reduct"/>
    <property type="match status" value="1"/>
</dbReference>
<dbReference type="GO" id="GO:0052874">
    <property type="term" value="F:FMN reductase (NADH) activity"/>
    <property type="evidence" value="ECO:0007669"/>
    <property type="project" value="UniProtKB-EC"/>
</dbReference>
<dbReference type="EMBL" id="UWPJ01000022">
    <property type="protein sequence ID" value="VCU70571.1"/>
    <property type="molecule type" value="Genomic_DNA"/>
</dbReference>
<comment type="similarity">
    <text evidence="1">Belongs to the non-flavoprotein flavin reductase family.</text>
</comment>
<evidence type="ECO:0000259" key="3">
    <source>
        <dbReference type="SMART" id="SM00903"/>
    </source>
</evidence>
<evidence type="ECO:0000313" key="4">
    <source>
        <dbReference type="EMBL" id="VCU70571.1"/>
    </source>
</evidence>
<accession>A0A3P4B3S2</accession>
<organism evidence="4 5">
    <name type="scientific">Pigmentiphaga humi</name>
    <dbReference type="NCBI Taxonomy" id="2478468"/>
    <lineage>
        <taxon>Bacteria</taxon>
        <taxon>Pseudomonadati</taxon>
        <taxon>Pseudomonadota</taxon>
        <taxon>Betaproteobacteria</taxon>
        <taxon>Burkholderiales</taxon>
        <taxon>Alcaligenaceae</taxon>
        <taxon>Pigmentiphaga</taxon>
    </lineage>
</organism>
<reference evidence="4 5" key="1">
    <citation type="submission" date="2018-10" db="EMBL/GenBank/DDBJ databases">
        <authorList>
            <person name="Criscuolo A."/>
        </authorList>
    </citation>
    <scope>NUCLEOTIDE SEQUENCE [LARGE SCALE GENOMIC DNA]</scope>
    <source>
        <strain evidence="4">DnA1</strain>
    </source>
</reference>
<evidence type="ECO:0000256" key="1">
    <source>
        <dbReference type="ARBA" id="ARBA00008898"/>
    </source>
</evidence>
<keyword evidence="5" id="KW-1185">Reference proteome</keyword>
<name>A0A3P4B3S2_9BURK</name>
<sequence>MPAALPDFDSSAFRSALGRFATGVTVVTAVHPDGHPLGLTVSSFNSVSLAPPLVLWSLSLTSSSLAALEAASHYAINVLAADQIDIARRFATRGNAAERFTQLAWRPGASGAPLLEGCTAWFECHNRSRYREGDHCIFVGEVERCGHTDAMPLVFHAGGFDLTPQRPRKTPSTP</sequence>
<dbReference type="RefSeq" id="WP_124080087.1">
    <property type="nucleotide sequence ID" value="NZ_UWPJ01000022.1"/>
</dbReference>
<dbReference type="InterPro" id="IPR050268">
    <property type="entry name" value="NADH-dep_flavin_reductase"/>
</dbReference>
<protein>
    <submittedName>
        <fullName evidence="4">FMN reductase (NADH) NtaB</fullName>
        <ecNumber evidence="4">1.5.1.42</ecNumber>
    </submittedName>
</protein>
<feature type="domain" description="Flavin reductase like" evidence="3">
    <location>
        <begin position="17"/>
        <end position="162"/>
    </location>
</feature>
<dbReference type="PANTHER" id="PTHR30466">
    <property type="entry name" value="FLAVIN REDUCTASE"/>
    <property type="match status" value="1"/>
</dbReference>
<dbReference type="PANTHER" id="PTHR30466:SF11">
    <property type="entry name" value="FLAVIN-DEPENDENT MONOOXYGENASE, REDUCTASE SUBUNIT HSAB"/>
    <property type="match status" value="1"/>
</dbReference>
<dbReference type="GO" id="GO:0042602">
    <property type="term" value="F:riboflavin reductase (NADPH) activity"/>
    <property type="evidence" value="ECO:0007669"/>
    <property type="project" value="TreeGrafter"/>
</dbReference>
<dbReference type="AlphaFoldDB" id="A0A3P4B3S2"/>
<evidence type="ECO:0000256" key="2">
    <source>
        <dbReference type="ARBA" id="ARBA00023002"/>
    </source>
</evidence>
<dbReference type="SMART" id="SM00903">
    <property type="entry name" value="Flavin_Reduct"/>
    <property type="match status" value="1"/>
</dbReference>
<gene>
    <name evidence="4" type="primary">ntaB_2</name>
    <name evidence="4" type="ORF">PIGHUM_02647</name>
</gene>
<proteinExistence type="inferred from homology"/>
<keyword evidence="2 4" id="KW-0560">Oxidoreductase</keyword>
<evidence type="ECO:0000313" key="5">
    <source>
        <dbReference type="Proteomes" id="UP000277294"/>
    </source>
</evidence>
<dbReference type="Gene3D" id="2.30.110.10">
    <property type="entry name" value="Electron Transport, Fmn-binding Protein, Chain A"/>
    <property type="match status" value="1"/>
</dbReference>
<dbReference type="EC" id="1.5.1.42" evidence="4"/>
<dbReference type="InterPro" id="IPR012349">
    <property type="entry name" value="Split_barrel_FMN-bd"/>
</dbReference>
<dbReference type="GO" id="GO:0010181">
    <property type="term" value="F:FMN binding"/>
    <property type="evidence" value="ECO:0007669"/>
    <property type="project" value="InterPro"/>
</dbReference>